<feature type="active site" description="Proton donor" evidence="6">
    <location>
        <position position="170"/>
    </location>
</feature>
<evidence type="ECO:0000256" key="6">
    <source>
        <dbReference type="PIRSR" id="PIRSR617867-1"/>
    </source>
</evidence>
<dbReference type="EMBL" id="VUNI01000016">
    <property type="protein sequence ID" value="MST75274.1"/>
    <property type="molecule type" value="Genomic_DNA"/>
</dbReference>
<dbReference type="PANTHER" id="PTHR11717">
    <property type="entry name" value="LOW MOLECULAR WEIGHT PROTEIN TYROSINE PHOSPHATASE"/>
    <property type="match status" value="1"/>
</dbReference>
<gene>
    <name evidence="8" type="ORF">FYJ75_09600</name>
</gene>
<evidence type="ECO:0000256" key="3">
    <source>
        <dbReference type="ARBA" id="ARBA00022801"/>
    </source>
</evidence>
<dbReference type="AlphaFoldDB" id="A0A6L5YS10"/>
<dbReference type="SUPFAM" id="SSF52788">
    <property type="entry name" value="Phosphotyrosine protein phosphatases I"/>
    <property type="match status" value="1"/>
</dbReference>
<dbReference type="EC" id="3.1.3.48" evidence="2"/>
<comment type="caution">
    <text evidence="8">The sequence shown here is derived from an EMBL/GenBank/DDBJ whole genome shotgun (WGS) entry which is preliminary data.</text>
</comment>
<feature type="active site" evidence="6">
    <location>
        <position position="57"/>
    </location>
</feature>
<dbReference type="InterPro" id="IPR036196">
    <property type="entry name" value="Ptyr_pPase_sf"/>
</dbReference>
<organism evidence="8 9">
    <name type="scientific">Roseburia porci</name>
    <dbReference type="NCBI Taxonomy" id="2605790"/>
    <lineage>
        <taxon>Bacteria</taxon>
        <taxon>Bacillati</taxon>
        <taxon>Bacillota</taxon>
        <taxon>Clostridia</taxon>
        <taxon>Lachnospirales</taxon>
        <taxon>Lachnospiraceae</taxon>
        <taxon>Roseburia</taxon>
    </lineage>
</organism>
<protein>
    <recommendedName>
        <fullName evidence="2">protein-tyrosine-phosphatase</fullName>
        <ecNumber evidence="2">3.1.3.48</ecNumber>
    </recommendedName>
</protein>
<evidence type="ECO:0000313" key="9">
    <source>
        <dbReference type="Proteomes" id="UP000474024"/>
    </source>
</evidence>
<dbReference type="PANTHER" id="PTHR11717:SF7">
    <property type="entry name" value="LOW MOLECULAR WEIGHT PHOSPHOTYROSINE PROTEIN PHOSPHATASE"/>
    <property type="match status" value="1"/>
</dbReference>
<keyword evidence="3" id="KW-0378">Hydrolase</keyword>
<dbReference type="Proteomes" id="UP000474024">
    <property type="component" value="Unassembled WGS sequence"/>
</dbReference>
<feature type="active site" description="Nucleophile" evidence="6">
    <location>
        <position position="51"/>
    </location>
</feature>
<evidence type="ECO:0000256" key="4">
    <source>
        <dbReference type="ARBA" id="ARBA00022912"/>
    </source>
</evidence>
<name>A0A6L5YS10_9FIRM</name>
<dbReference type="CDD" id="cd16343">
    <property type="entry name" value="LMWPTP"/>
    <property type="match status" value="1"/>
</dbReference>
<dbReference type="InterPro" id="IPR050438">
    <property type="entry name" value="LMW_PTPase"/>
</dbReference>
<reference evidence="8 9" key="1">
    <citation type="submission" date="2019-08" db="EMBL/GenBank/DDBJ databases">
        <title>In-depth cultivation of the pig gut microbiome towards novel bacterial diversity and tailored functional studies.</title>
        <authorList>
            <person name="Wylensek D."/>
            <person name="Hitch T.C.A."/>
            <person name="Clavel T."/>
        </authorList>
    </citation>
    <scope>NUCLEOTIDE SEQUENCE [LARGE SCALE GENOMIC DNA]</scope>
    <source>
        <strain evidence="8 9">MUC/MUC-530-WT-4D</strain>
    </source>
</reference>
<dbReference type="GO" id="GO:0004725">
    <property type="term" value="F:protein tyrosine phosphatase activity"/>
    <property type="evidence" value="ECO:0007669"/>
    <property type="project" value="UniProtKB-EC"/>
</dbReference>
<dbReference type="InterPro" id="IPR017867">
    <property type="entry name" value="Tyr_phospatase_low_mol_wt"/>
</dbReference>
<dbReference type="SMART" id="SM00226">
    <property type="entry name" value="LMWPc"/>
    <property type="match status" value="1"/>
</dbReference>
<evidence type="ECO:0000259" key="7">
    <source>
        <dbReference type="SMART" id="SM00226"/>
    </source>
</evidence>
<comment type="similarity">
    <text evidence="1">Belongs to the low molecular weight phosphotyrosine protein phosphatase family.</text>
</comment>
<proteinExistence type="inferred from homology"/>
<evidence type="ECO:0000256" key="5">
    <source>
        <dbReference type="ARBA" id="ARBA00051722"/>
    </source>
</evidence>
<feature type="domain" description="Phosphotyrosine protein phosphatase I" evidence="7">
    <location>
        <begin position="51"/>
        <end position="194"/>
    </location>
</feature>
<evidence type="ECO:0000256" key="1">
    <source>
        <dbReference type="ARBA" id="ARBA00011063"/>
    </source>
</evidence>
<evidence type="ECO:0000256" key="2">
    <source>
        <dbReference type="ARBA" id="ARBA00013064"/>
    </source>
</evidence>
<sequence length="201" mass="22934">MNKYFNLCGLTFVIVILIPNIVFSITCKDGFVNHYQNKLVETLEQIGRFGCFINICRSPMAEFVLKDMVAKRGLAEQFEIASAATSTEEIWNGVGNPVYPPAKAELAKHGLSCEGKRAVQLKASDYDYYDYLIGMDMENISNIERMTGHKAGDKIHLLLEFNHESKSVRDPWYYDCYDETYRDVVTGCTAFLAYLKEHNKI</sequence>
<dbReference type="Pfam" id="PF01451">
    <property type="entry name" value="LMWPc"/>
    <property type="match status" value="1"/>
</dbReference>
<dbReference type="PRINTS" id="PR00719">
    <property type="entry name" value="LMWPTPASE"/>
</dbReference>
<dbReference type="InterPro" id="IPR023485">
    <property type="entry name" value="Ptyr_pPase"/>
</dbReference>
<keyword evidence="9" id="KW-1185">Reference proteome</keyword>
<accession>A0A6L5YS10</accession>
<keyword evidence="4" id="KW-0904">Protein phosphatase</keyword>
<evidence type="ECO:0000313" key="8">
    <source>
        <dbReference type="EMBL" id="MST75274.1"/>
    </source>
</evidence>
<comment type="catalytic activity">
    <reaction evidence="5">
        <text>O-phospho-L-tyrosyl-[protein] + H2O = L-tyrosyl-[protein] + phosphate</text>
        <dbReference type="Rhea" id="RHEA:10684"/>
        <dbReference type="Rhea" id="RHEA-COMP:10136"/>
        <dbReference type="Rhea" id="RHEA-COMP:20101"/>
        <dbReference type="ChEBI" id="CHEBI:15377"/>
        <dbReference type="ChEBI" id="CHEBI:43474"/>
        <dbReference type="ChEBI" id="CHEBI:46858"/>
        <dbReference type="ChEBI" id="CHEBI:61978"/>
        <dbReference type="EC" id="3.1.3.48"/>
    </reaction>
</comment>
<dbReference type="Gene3D" id="3.40.50.2300">
    <property type="match status" value="1"/>
</dbReference>